<dbReference type="InterPro" id="IPR036691">
    <property type="entry name" value="Endo/exonu/phosph_ase_sf"/>
</dbReference>
<name>A0A1B6EJ45_9HEMI</name>
<accession>A0A1B6EJ45</accession>
<dbReference type="EMBL" id="GECZ01031822">
    <property type="protein sequence ID" value="JAS37947.1"/>
    <property type="molecule type" value="Transcribed_RNA"/>
</dbReference>
<dbReference type="AlphaFoldDB" id="A0A1B6EJ45"/>
<dbReference type="Gene3D" id="3.60.10.10">
    <property type="entry name" value="Endonuclease/exonuclease/phosphatase"/>
    <property type="match status" value="1"/>
</dbReference>
<feature type="non-terminal residue" evidence="1">
    <location>
        <position position="115"/>
    </location>
</feature>
<sequence>YRPPTSSSKIPIKEFLREIDSELKKIRNYTTCVLIGDTNVDIKDDKDQNVKDYETILATWGFSRGIWDYTREEFRLGTLVRSCIDHIYIRTKFDNNKTAVVKTKISDHYVIVCDL</sequence>
<organism evidence="1">
    <name type="scientific">Cuerna arida</name>
    <dbReference type="NCBI Taxonomy" id="1464854"/>
    <lineage>
        <taxon>Eukaryota</taxon>
        <taxon>Metazoa</taxon>
        <taxon>Ecdysozoa</taxon>
        <taxon>Arthropoda</taxon>
        <taxon>Hexapoda</taxon>
        <taxon>Insecta</taxon>
        <taxon>Pterygota</taxon>
        <taxon>Neoptera</taxon>
        <taxon>Paraneoptera</taxon>
        <taxon>Hemiptera</taxon>
        <taxon>Auchenorrhyncha</taxon>
        <taxon>Membracoidea</taxon>
        <taxon>Cicadellidae</taxon>
        <taxon>Cicadellinae</taxon>
        <taxon>Proconiini</taxon>
        <taxon>Cuerna</taxon>
    </lineage>
</organism>
<protein>
    <recommendedName>
        <fullName evidence="2">Endonuclease/exonuclease/phosphatase domain-containing protein</fullName>
    </recommendedName>
</protein>
<reference evidence="1" key="1">
    <citation type="submission" date="2015-11" db="EMBL/GenBank/DDBJ databases">
        <title>De novo transcriptome assembly of four potential Pierce s Disease insect vectors from Arizona vineyards.</title>
        <authorList>
            <person name="Tassone E.E."/>
        </authorList>
    </citation>
    <scope>NUCLEOTIDE SEQUENCE</scope>
</reference>
<gene>
    <name evidence="1" type="ORF">g.1248</name>
</gene>
<evidence type="ECO:0000313" key="1">
    <source>
        <dbReference type="EMBL" id="JAS37947.1"/>
    </source>
</evidence>
<evidence type="ECO:0008006" key="2">
    <source>
        <dbReference type="Google" id="ProtNLM"/>
    </source>
</evidence>
<feature type="non-terminal residue" evidence="1">
    <location>
        <position position="1"/>
    </location>
</feature>
<proteinExistence type="predicted"/>
<dbReference type="SUPFAM" id="SSF56219">
    <property type="entry name" value="DNase I-like"/>
    <property type="match status" value="1"/>
</dbReference>